<evidence type="ECO:0000313" key="15">
    <source>
        <dbReference type="Proteomes" id="UP000294802"/>
    </source>
</evidence>
<keyword evidence="10" id="KW-0443">Lipid metabolism</keyword>
<keyword evidence="11" id="KW-0594">Phospholipid biosynthesis</keyword>
<dbReference type="InterPro" id="IPR050187">
    <property type="entry name" value="Lipid_Phosphate_FormReg"/>
</dbReference>
<dbReference type="Pfam" id="PF00781">
    <property type="entry name" value="DAGK_cat"/>
    <property type="match status" value="1"/>
</dbReference>
<dbReference type="SUPFAM" id="SSF111331">
    <property type="entry name" value="NAD kinase/diacylglycerol kinase-like"/>
    <property type="match status" value="1"/>
</dbReference>
<dbReference type="GO" id="GO:0005886">
    <property type="term" value="C:plasma membrane"/>
    <property type="evidence" value="ECO:0007669"/>
    <property type="project" value="TreeGrafter"/>
</dbReference>
<evidence type="ECO:0000256" key="8">
    <source>
        <dbReference type="ARBA" id="ARBA00022840"/>
    </source>
</evidence>
<keyword evidence="9" id="KW-0460">Magnesium</keyword>
<dbReference type="PANTHER" id="PTHR12358">
    <property type="entry name" value="SPHINGOSINE KINASE"/>
    <property type="match status" value="1"/>
</dbReference>
<evidence type="ECO:0000256" key="4">
    <source>
        <dbReference type="ARBA" id="ARBA00022679"/>
    </source>
</evidence>
<dbReference type="InterPro" id="IPR017438">
    <property type="entry name" value="ATP-NAD_kinase_N"/>
</dbReference>
<sequence>MVQFTMGILFYHEGAGQGEVSDIVGAVTKNLITICQELTIYKSREKGDIIKYCHKIKEEQLPYEVIYLLGGDGTVHELINGVMQADLNLPIGILPGGTFNDFTKTLNLPPNPADASEALTTSSVKHIDVMKVNDRYVLNFAGLGLIVENSEGVADDAKSRIGKFSYLMSTLRSVTDPTFFNYRVTIDNQVHTGSSSMIITANGQFVGGNRIPLTELSPDDGILDVFIFKESGIKLFTELLSEKSAATWNDISNNIEHYSGAHIMIETENKMAVDIDGEIDIETPLRIDILTKRLRMFTGQDIV</sequence>
<comment type="cofactor">
    <cofactor evidence="1">
        <name>Mg(2+)</name>
        <dbReference type="ChEBI" id="CHEBI:18420"/>
    </cofactor>
</comment>
<dbReference type="GO" id="GO:0008654">
    <property type="term" value="P:phospholipid biosynthetic process"/>
    <property type="evidence" value="ECO:0007669"/>
    <property type="project" value="UniProtKB-KW"/>
</dbReference>
<evidence type="ECO:0000259" key="13">
    <source>
        <dbReference type="PROSITE" id="PS50146"/>
    </source>
</evidence>
<proteinExistence type="inferred from homology"/>
<dbReference type="InterPro" id="IPR045540">
    <property type="entry name" value="YegS/DAGK_C"/>
</dbReference>
<reference evidence="14 15" key="1">
    <citation type="submission" date="2019-01" db="EMBL/GenBank/DDBJ databases">
        <title>Draft genome sequences of the type strains of six Macrococcus species.</title>
        <authorList>
            <person name="Mazhar S."/>
            <person name="Altermann E."/>
            <person name="Hill C."/>
            <person name="Mcauliffe O."/>
        </authorList>
    </citation>
    <scope>NUCLEOTIDE SEQUENCE [LARGE SCALE GENOMIC DNA]</scope>
    <source>
        <strain evidence="14 15">CCM4815</strain>
    </source>
</reference>
<protein>
    <submittedName>
        <fullName evidence="14">Diacylglycerol kinase family lipid kinase</fullName>
    </submittedName>
</protein>
<evidence type="ECO:0000256" key="9">
    <source>
        <dbReference type="ARBA" id="ARBA00022842"/>
    </source>
</evidence>
<accession>A0A4R6BWN6</accession>
<evidence type="ECO:0000256" key="10">
    <source>
        <dbReference type="ARBA" id="ARBA00023098"/>
    </source>
</evidence>
<organism evidence="14 15">
    <name type="scientific">Macrococcus lamae</name>
    <dbReference type="NCBI Taxonomy" id="198484"/>
    <lineage>
        <taxon>Bacteria</taxon>
        <taxon>Bacillati</taxon>
        <taxon>Bacillota</taxon>
        <taxon>Bacilli</taxon>
        <taxon>Bacillales</taxon>
        <taxon>Staphylococcaceae</taxon>
        <taxon>Macrococcus</taxon>
    </lineage>
</organism>
<dbReference type="Pfam" id="PF19279">
    <property type="entry name" value="YegS_C"/>
    <property type="match status" value="1"/>
</dbReference>
<dbReference type="RefSeq" id="WP_133443241.1">
    <property type="nucleotide sequence ID" value="NZ_SCWB01000003.1"/>
</dbReference>
<comment type="similarity">
    <text evidence="2">Belongs to the diacylglycerol/lipid kinase family.</text>
</comment>
<evidence type="ECO:0000256" key="3">
    <source>
        <dbReference type="ARBA" id="ARBA00022516"/>
    </source>
</evidence>
<keyword evidence="5" id="KW-0479">Metal-binding</keyword>
<evidence type="ECO:0000256" key="7">
    <source>
        <dbReference type="ARBA" id="ARBA00022777"/>
    </source>
</evidence>
<dbReference type="SMART" id="SM00046">
    <property type="entry name" value="DAGKc"/>
    <property type="match status" value="1"/>
</dbReference>
<keyword evidence="15" id="KW-1185">Reference proteome</keyword>
<gene>
    <name evidence="14" type="ORF">ERX29_03200</name>
</gene>
<keyword evidence="6" id="KW-0547">Nucleotide-binding</keyword>
<evidence type="ECO:0000256" key="5">
    <source>
        <dbReference type="ARBA" id="ARBA00022723"/>
    </source>
</evidence>
<dbReference type="NCBIfam" id="TIGR00147">
    <property type="entry name" value="YegS/Rv2252/BmrU family lipid kinase"/>
    <property type="match status" value="1"/>
</dbReference>
<name>A0A4R6BWN6_9STAP</name>
<dbReference type="Proteomes" id="UP000294802">
    <property type="component" value="Unassembled WGS sequence"/>
</dbReference>
<evidence type="ECO:0000313" key="14">
    <source>
        <dbReference type="EMBL" id="TDM12631.1"/>
    </source>
</evidence>
<dbReference type="GO" id="GO:0005524">
    <property type="term" value="F:ATP binding"/>
    <property type="evidence" value="ECO:0007669"/>
    <property type="project" value="UniProtKB-KW"/>
</dbReference>
<comment type="caution">
    <text evidence="14">The sequence shown here is derived from an EMBL/GenBank/DDBJ whole genome shotgun (WGS) entry which is preliminary data.</text>
</comment>
<dbReference type="InterPro" id="IPR005218">
    <property type="entry name" value="Diacylglycerol/lipid_kinase"/>
</dbReference>
<keyword evidence="7 14" id="KW-0418">Kinase</keyword>
<keyword evidence="3" id="KW-0444">Lipid biosynthesis</keyword>
<dbReference type="PANTHER" id="PTHR12358:SF106">
    <property type="entry name" value="LIPID KINASE YEGS"/>
    <property type="match status" value="1"/>
</dbReference>
<dbReference type="InterPro" id="IPR016064">
    <property type="entry name" value="NAD/diacylglycerol_kinase_sf"/>
</dbReference>
<evidence type="ECO:0000256" key="2">
    <source>
        <dbReference type="ARBA" id="ARBA00005983"/>
    </source>
</evidence>
<evidence type="ECO:0000256" key="12">
    <source>
        <dbReference type="ARBA" id="ARBA00023264"/>
    </source>
</evidence>
<dbReference type="Gene3D" id="3.40.50.10330">
    <property type="entry name" value="Probable inorganic polyphosphate/atp-NAD kinase, domain 1"/>
    <property type="match status" value="1"/>
</dbReference>
<dbReference type="GO" id="GO:0004143">
    <property type="term" value="F:ATP-dependent diacylglycerol kinase activity"/>
    <property type="evidence" value="ECO:0007669"/>
    <property type="project" value="TreeGrafter"/>
</dbReference>
<dbReference type="GO" id="GO:0046872">
    <property type="term" value="F:metal ion binding"/>
    <property type="evidence" value="ECO:0007669"/>
    <property type="project" value="UniProtKB-KW"/>
</dbReference>
<feature type="domain" description="DAGKc" evidence="13">
    <location>
        <begin position="2"/>
        <end position="136"/>
    </location>
</feature>
<dbReference type="Gene3D" id="2.60.200.40">
    <property type="match status" value="1"/>
</dbReference>
<dbReference type="EMBL" id="SCWB01000003">
    <property type="protein sequence ID" value="TDM12631.1"/>
    <property type="molecule type" value="Genomic_DNA"/>
</dbReference>
<evidence type="ECO:0000256" key="6">
    <source>
        <dbReference type="ARBA" id="ARBA00022741"/>
    </source>
</evidence>
<evidence type="ECO:0000256" key="11">
    <source>
        <dbReference type="ARBA" id="ARBA00023209"/>
    </source>
</evidence>
<keyword evidence="4" id="KW-0808">Transferase</keyword>
<evidence type="ECO:0000256" key="1">
    <source>
        <dbReference type="ARBA" id="ARBA00001946"/>
    </source>
</evidence>
<dbReference type="PROSITE" id="PS50146">
    <property type="entry name" value="DAGK"/>
    <property type="match status" value="1"/>
</dbReference>
<dbReference type="AlphaFoldDB" id="A0A4R6BWN6"/>
<keyword evidence="12" id="KW-1208">Phospholipid metabolism</keyword>
<dbReference type="OrthoDB" id="142078at2"/>
<keyword evidence="8" id="KW-0067">ATP-binding</keyword>
<dbReference type="InterPro" id="IPR001206">
    <property type="entry name" value="Diacylglycerol_kinase_cat_dom"/>
</dbReference>